<dbReference type="SUPFAM" id="SSF89360">
    <property type="entry name" value="HesB-like domain"/>
    <property type="match status" value="1"/>
</dbReference>
<gene>
    <name evidence="2" type="ORF">SAMN05518846_113158</name>
</gene>
<dbReference type="GO" id="GO:0051539">
    <property type="term" value="F:4 iron, 4 sulfur cluster binding"/>
    <property type="evidence" value="ECO:0007669"/>
    <property type="project" value="TreeGrafter"/>
</dbReference>
<dbReference type="PROSITE" id="PS01152">
    <property type="entry name" value="HESB"/>
    <property type="match status" value="1"/>
</dbReference>
<evidence type="ECO:0000259" key="1">
    <source>
        <dbReference type="Pfam" id="PF01521"/>
    </source>
</evidence>
<dbReference type="InterPro" id="IPR000361">
    <property type="entry name" value="ATAP_core_dom"/>
</dbReference>
<dbReference type="GO" id="GO:0005506">
    <property type="term" value="F:iron ion binding"/>
    <property type="evidence" value="ECO:0007669"/>
    <property type="project" value="TreeGrafter"/>
</dbReference>
<proteinExistence type="predicted"/>
<accession>A0A1I3ZMB7</accession>
<dbReference type="STRING" id="1884381.SAMN05518846_113158"/>
<organism evidence="2 3">
    <name type="scientific">Brevibacillus centrosporus</name>
    <dbReference type="NCBI Taxonomy" id="54910"/>
    <lineage>
        <taxon>Bacteria</taxon>
        <taxon>Bacillati</taxon>
        <taxon>Bacillota</taxon>
        <taxon>Bacilli</taxon>
        <taxon>Bacillales</taxon>
        <taxon>Paenibacillaceae</taxon>
        <taxon>Brevibacillus</taxon>
    </lineage>
</organism>
<reference evidence="3" key="1">
    <citation type="submission" date="2016-10" db="EMBL/GenBank/DDBJ databases">
        <authorList>
            <person name="Varghese N."/>
            <person name="Submissions S."/>
        </authorList>
    </citation>
    <scope>NUCLEOTIDE SEQUENCE [LARGE SCALE GENOMIC DNA]</scope>
    <source>
        <strain evidence="3">OK042</strain>
    </source>
</reference>
<keyword evidence="3" id="KW-1185">Reference proteome</keyword>
<dbReference type="RefSeq" id="WP_092272955.1">
    <property type="nucleotide sequence ID" value="NZ_BJOE01000030.1"/>
</dbReference>
<dbReference type="NCBIfam" id="TIGR00049">
    <property type="entry name" value="iron-sulfur cluster assembly accessory protein"/>
    <property type="match status" value="1"/>
</dbReference>
<dbReference type="GO" id="GO:0016226">
    <property type="term" value="P:iron-sulfur cluster assembly"/>
    <property type="evidence" value="ECO:0007669"/>
    <property type="project" value="InterPro"/>
</dbReference>
<dbReference type="Proteomes" id="UP000198915">
    <property type="component" value="Unassembled WGS sequence"/>
</dbReference>
<dbReference type="PANTHER" id="PTHR43011">
    <property type="entry name" value="IRON-SULFUR CLUSTER ASSEMBLY 2 HOMOLOG, MITOCHONDRIAL"/>
    <property type="match status" value="1"/>
</dbReference>
<dbReference type="InterPro" id="IPR016092">
    <property type="entry name" value="ATAP"/>
</dbReference>
<dbReference type="InterPro" id="IPR017870">
    <property type="entry name" value="FeS_cluster_insertion_CS"/>
</dbReference>
<dbReference type="Gene3D" id="2.60.300.12">
    <property type="entry name" value="HesB-like domain"/>
    <property type="match status" value="1"/>
</dbReference>
<evidence type="ECO:0000313" key="3">
    <source>
        <dbReference type="Proteomes" id="UP000198915"/>
    </source>
</evidence>
<dbReference type="AlphaFoldDB" id="A0A1I3ZMB7"/>
<dbReference type="GeneID" id="301132987"/>
<dbReference type="Pfam" id="PF01521">
    <property type="entry name" value="Fe-S_biosyn"/>
    <property type="match status" value="1"/>
</dbReference>
<protein>
    <submittedName>
        <fullName evidence="2">Iron-sulfur cluster assembly protein</fullName>
    </submittedName>
</protein>
<feature type="domain" description="Core" evidence="1">
    <location>
        <begin position="2"/>
        <end position="102"/>
    </location>
</feature>
<dbReference type="EMBL" id="FORT01000013">
    <property type="protein sequence ID" value="SFK45175.1"/>
    <property type="molecule type" value="Genomic_DNA"/>
</dbReference>
<sequence>MITLTEQASLKVKEMLAAENNPDLFLRVGVRPGGCSGFTYGMGWDQEMKEGDETFEQHGVKIVVDKDSYLYIKGTEIDYKESMMGGGFSIVNPNAVASCGCGSSFKTALAEGKAEKCDD</sequence>
<dbReference type="NCBIfam" id="NF010147">
    <property type="entry name" value="PRK13623.1"/>
    <property type="match status" value="1"/>
</dbReference>
<dbReference type="InterPro" id="IPR035903">
    <property type="entry name" value="HesB-like_dom_sf"/>
</dbReference>
<dbReference type="PANTHER" id="PTHR43011:SF1">
    <property type="entry name" value="IRON-SULFUR CLUSTER ASSEMBLY 2 HOMOLOG, MITOCHONDRIAL"/>
    <property type="match status" value="1"/>
</dbReference>
<name>A0A1I3ZMB7_9BACL</name>
<evidence type="ECO:0000313" key="2">
    <source>
        <dbReference type="EMBL" id="SFK45175.1"/>
    </source>
</evidence>
<dbReference type="GO" id="GO:0051537">
    <property type="term" value="F:2 iron, 2 sulfur cluster binding"/>
    <property type="evidence" value="ECO:0007669"/>
    <property type="project" value="TreeGrafter"/>
</dbReference>